<keyword evidence="2" id="KW-1185">Reference proteome</keyword>
<evidence type="ECO:0000313" key="1">
    <source>
        <dbReference type="EMBL" id="KAG8070070.1"/>
    </source>
</evidence>
<evidence type="ECO:0000313" key="2">
    <source>
        <dbReference type="Proteomes" id="UP000729402"/>
    </source>
</evidence>
<dbReference type="AlphaFoldDB" id="A0A8J5S7T3"/>
<protein>
    <submittedName>
        <fullName evidence="1">Uncharacterized protein</fullName>
    </submittedName>
</protein>
<gene>
    <name evidence="1" type="ORF">GUJ93_ZPchr0006g45607</name>
</gene>
<dbReference type="Proteomes" id="UP000729402">
    <property type="component" value="Unassembled WGS sequence"/>
</dbReference>
<name>A0A8J5S7T3_ZIZPA</name>
<comment type="caution">
    <text evidence="1">The sequence shown here is derived from an EMBL/GenBank/DDBJ whole genome shotgun (WGS) entry which is preliminary data.</text>
</comment>
<proteinExistence type="predicted"/>
<reference evidence="1" key="2">
    <citation type="submission" date="2021-02" db="EMBL/GenBank/DDBJ databases">
        <authorList>
            <person name="Kimball J.A."/>
            <person name="Haas M.W."/>
            <person name="Macchietto M."/>
            <person name="Kono T."/>
            <person name="Duquette J."/>
            <person name="Shao M."/>
        </authorList>
    </citation>
    <scope>NUCLEOTIDE SEQUENCE</scope>
    <source>
        <tissue evidence="1">Fresh leaf tissue</tissue>
    </source>
</reference>
<organism evidence="1 2">
    <name type="scientific">Zizania palustris</name>
    <name type="common">Northern wild rice</name>
    <dbReference type="NCBI Taxonomy" id="103762"/>
    <lineage>
        <taxon>Eukaryota</taxon>
        <taxon>Viridiplantae</taxon>
        <taxon>Streptophyta</taxon>
        <taxon>Embryophyta</taxon>
        <taxon>Tracheophyta</taxon>
        <taxon>Spermatophyta</taxon>
        <taxon>Magnoliopsida</taxon>
        <taxon>Liliopsida</taxon>
        <taxon>Poales</taxon>
        <taxon>Poaceae</taxon>
        <taxon>BOP clade</taxon>
        <taxon>Oryzoideae</taxon>
        <taxon>Oryzeae</taxon>
        <taxon>Zizaniinae</taxon>
        <taxon>Zizania</taxon>
    </lineage>
</organism>
<dbReference type="EMBL" id="JAAALK010000283">
    <property type="protein sequence ID" value="KAG8070070.1"/>
    <property type="molecule type" value="Genomic_DNA"/>
</dbReference>
<sequence length="126" mass="13624">MTASLSRCLARTGAWNYAAASLGQGRGTPPLHARSRASLPLLDLERRCRLCAVDSLPFPSLFILPSPLLSALSLVCFSLPCAVRQPAFFPMLFSFMHAIQPKAPDTRLPQDARLPADAILHLGDAL</sequence>
<reference evidence="1" key="1">
    <citation type="journal article" date="2021" name="bioRxiv">
        <title>Whole Genome Assembly and Annotation of Northern Wild Rice, Zizania palustris L., Supports a Whole Genome Duplication in the Zizania Genus.</title>
        <authorList>
            <person name="Haas M."/>
            <person name="Kono T."/>
            <person name="Macchietto M."/>
            <person name="Millas R."/>
            <person name="McGilp L."/>
            <person name="Shao M."/>
            <person name="Duquette J."/>
            <person name="Hirsch C.N."/>
            <person name="Kimball J."/>
        </authorList>
    </citation>
    <scope>NUCLEOTIDE SEQUENCE</scope>
    <source>
        <tissue evidence="1">Fresh leaf tissue</tissue>
    </source>
</reference>
<accession>A0A8J5S7T3</accession>